<dbReference type="AlphaFoldDB" id="C5BSA5"/>
<evidence type="ECO:0000313" key="4">
    <source>
        <dbReference type="EMBL" id="ACR14730.1"/>
    </source>
</evidence>
<dbReference type="Gene3D" id="3.30.1370.220">
    <property type="match status" value="1"/>
</dbReference>
<evidence type="ECO:0000313" key="5">
    <source>
        <dbReference type="Proteomes" id="UP000009080"/>
    </source>
</evidence>
<sequence length="360" mass="37677">MAESAFSEQIIPGTYVRVLAEGLISVGGISAGNIGIVGTADTGVGETHKLGDWESAQNAVGAYDAYAEGAGTLNLTRSLSLLFKNGARTVYARALAAGSDQAAFTTAFNELIKEDVNILVAPELTTDQAKAVLGPLVDSSENNGKDVIAVIGSDVSSSTDIAAQVAANKRIIMTAPGVVMYDSAAGANVDLNGRYTAAPLAGLISSLAVQTSPTNKVLSGVVKLVNRFSYVEMKDLLNGGVCALEDRSGIRVVRGLTTQAVDNGPFSQITTRRITDKAKAGVRKACNPFIGRLNNQRVRAAMQGAIDGFLTTMVQDEALTEYTLEVTATRQDEIAGRAIVNVALKPTFSIDFIRVTLSLS</sequence>
<dbReference type="OrthoDB" id="5510653at2"/>
<dbReference type="eggNOG" id="COG3497">
    <property type="taxonomic scope" value="Bacteria"/>
</dbReference>
<evidence type="ECO:0008006" key="6">
    <source>
        <dbReference type="Google" id="ProtNLM"/>
    </source>
</evidence>
<gene>
    <name evidence="4" type="ordered locus">TERTU_3723</name>
</gene>
<proteinExistence type="inferred from homology"/>
<dbReference type="Proteomes" id="UP000009080">
    <property type="component" value="Chromosome"/>
</dbReference>
<dbReference type="HOGENOM" id="CLU_027851_0_0_6"/>
<organism evidence="4 5">
    <name type="scientific">Teredinibacter turnerae (strain ATCC 39867 / T7901)</name>
    <dbReference type="NCBI Taxonomy" id="377629"/>
    <lineage>
        <taxon>Bacteria</taxon>
        <taxon>Pseudomonadati</taxon>
        <taxon>Pseudomonadota</taxon>
        <taxon>Gammaproteobacteria</taxon>
        <taxon>Cellvibrionales</taxon>
        <taxon>Cellvibrionaceae</taxon>
        <taxon>Teredinibacter</taxon>
    </lineage>
</organism>
<reference evidence="4 5" key="1">
    <citation type="journal article" date="2009" name="PLoS ONE">
        <title>The complete genome of Teredinibacter turnerae T7901: an intracellular endosymbiont of marine wood-boring bivalves (shipworms).</title>
        <authorList>
            <person name="Yang J.C."/>
            <person name="Madupu R."/>
            <person name="Durkin A.S."/>
            <person name="Ekborg N.A."/>
            <person name="Pedamallu C.S."/>
            <person name="Hostetler J.B."/>
            <person name="Radune D."/>
            <person name="Toms B.S."/>
            <person name="Henrissat B."/>
            <person name="Coutinho P.M."/>
            <person name="Schwarz S."/>
            <person name="Field L."/>
            <person name="Trindade-Silva A.E."/>
            <person name="Soares C.A.G."/>
            <person name="Elshahawi S."/>
            <person name="Hanora A."/>
            <person name="Schmidt E.W."/>
            <person name="Haygood M.G."/>
            <person name="Posfai J."/>
            <person name="Benner J."/>
            <person name="Madinger C."/>
            <person name="Nove J."/>
            <person name="Anton B."/>
            <person name="Chaudhary K."/>
            <person name="Foster J."/>
            <person name="Holman A."/>
            <person name="Kumar S."/>
            <person name="Lessard P.A."/>
            <person name="Luyten Y.A."/>
            <person name="Slatko B."/>
            <person name="Wood N."/>
            <person name="Wu B."/>
            <person name="Teplitski M."/>
            <person name="Mougous J.D."/>
            <person name="Ward N."/>
            <person name="Eisen J.A."/>
            <person name="Badger J.H."/>
            <person name="Distel D.L."/>
        </authorList>
    </citation>
    <scope>NUCLEOTIDE SEQUENCE [LARGE SCALE GENOMIC DNA]</scope>
    <source>
        <strain evidence="5">ATCC 39867 / T7901</strain>
    </source>
</reference>
<dbReference type="STRING" id="377629.TERTU_3723"/>
<name>C5BSA5_TERTT</name>
<comment type="similarity">
    <text evidence="1">Belongs to the myoviridae tail sheath protein family.</text>
</comment>
<feature type="domain" description="Tail sheath protein subtilisin-like" evidence="2">
    <location>
        <begin position="102"/>
        <end position="258"/>
    </location>
</feature>
<evidence type="ECO:0000259" key="2">
    <source>
        <dbReference type="Pfam" id="PF04984"/>
    </source>
</evidence>
<dbReference type="Pfam" id="PF17482">
    <property type="entry name" value="Phage_sheath_1C"/>
    <property type="match status" value="1"/>
</dbReference>
<dbReference type="KEGG" id="ttu:TERTU_3723"/>
<keyword evidence="5" id="KW-1185">Reference proteome</keyword>
<dbReference type="InterPro" id="IPR035089">
    <property type="entry name" value="Phage_sheath_subtilisin"/>
</dbReference>
<dbReference type="EMBL" id="CP001614">
    <property type="protein sequence ID" value="ACR14730.1"/>
    <property type="molecule type" value="Genomic_DNA"/>
</dbReference>
<dbReference type="Pfam" id="PF04984">
    <property type="entry name" value="Phage_sheath_1"/>
    <property type="match status" value="1"/>
</dbReference>
<evidence type="ECO:0000256" key="1">
    <source>
        <dbReference type="ARBA" id="ARBA00008005"/>
    </source>
</evidence>
<evidence type="ECO:0000259" key="3">
    <source>
        <dbReference type="Pfam" id="PF17482"/>
    </source>
</evidence>
<feature type="domain" description="Tail sheath protein C-terminal" evidence="3">
    <location>
        <begin position="263"/>
        <end position="357"/>
    </location>
</feature>
<dbReference type="RefSeq" id="WP_015820844.1">
    <property type="nucleotide sequence ID" value="NC_012997.1"/>
</dbReference>
<accession>C5BSA5</accession>
<dbReference type="Gene3D" id="3.40.50.11790">
    <property type="match status" value="1"/>
</dbReference>
<protein>
    <recommendedName>
        <fullName evidence="6">Phage tail sheath protein</fullName>
    </recommendedName>
</protein>
<dbReference type="InterPro" id="IPR020287">
    <property type="entry name" value="Tail_sheath_C"/>
</dbReference>